<dbReference type="GO" id="GO:0005794">
    <property type="term" value="C:Golgi apparatus"/>
    <property type="evidence" value="ECO:0000318"/>
    <property type="project" value="GO_Central"/>
</dbReference>
<feature type="transmembrane region" description="Helical" evidence="8">
    <location>
        <begin position="183"/>
        <end position="201"/>
    </location>
</feature>
<keyword evidence="11" id="KW-1185">Reference proteome</keyword>
<evidence type="ECO:0000256" key="8">
    <source>
        <dbReference type="SAM" id="Phobius"/>
    </source>
</evidence>
<keyword evidence="4 8" id="KW-0812">Transmembrane</keyword>
<feature type="transmembrane region" description="Helical" evidence="8">
    <location>
        <begin position="301"/>
        <end position="319"/>
    </location>
</feature>
<dbReference type="InParanoid" id="B8C5R8"/>
<dbReference type="OMA" id="QSLLHEW"/>
<sequence length="416" mass="49491">LHHSSIFGIILLYSYICEHHPPYPHDEKVYDRDEFFFWTILVVVVAGWNSVRRNTDVKNRGKRIQHVILNRNQTEEWKGWMQFTFLLYHYMHATEVYNGIRVMITCYVWMTGFGNFSFFYMTNDYSLPRVLQMLWRLNFLVLFLCLTHGNPYILYYICPLHTYFFLMVYAVMYVGKEKNYTKWWIRTKLGVLAFIIFLVWDVDSGIFERVHRLFFLGYEPTTGAPMGSMWEWYFRSYLDHWSTLLGMIFAVNFPIVSLFYRKLEARSRLRQWLGKSAVAAGILCALAMWTRGPMMMDKIQYNSTNPYFGFIPLITYIYLRNLTPQMRSYSSELLHEIGKTTLETYLMQHHIWLSSNSKTVLVFLPGWPRVNMMLVTVCYVVLSRKLYKLTLSLRGMLLPEDRTMCIRSVAGIVLTI</sequence>
<dbReference type="Pfam" id="PF07779">
    <property type="entry name" value="Cas1_AcylT"/>
    <property type="match status" value="1"/>
</dbReference>
<dbReference type="AlphaFoldDB" id="B8C5R8"/>
<dbReference type="PaxDb" id="35128-Thaps34795"/>
<evidence type="ECO:0000256" key="5">
    <source>
        <dbReference type="ARBA" id="ARBA00022989"/>
    </source>
</evidence>
<reference evidence="10 11" key="1">
    <citation type="journal article" date="2004" name="Science">
        <title>The genome of the diatom Thalassiosira pseudonana: ecology, evolution, and metabolism.</title>
        <authorList>
            <person name="Armbrust E.V."/>
            <person name="Berges J.A."/>
            <person name="Bowler C."/>
            <person name="Green B.R."/>
            <person name="Martinez D."/>
            <person name="Putnam N.H."/>
            <person name="Zhou S."/>
            <person name="Allen A.E."/>
            <person name="Apt K.E."/>
            <person name="Bechner M."/>
            <person name="Brzezinski M.A."/>
            <person name="Chaal B.K."/>
            <person name="Chiovitti A."/>
            <person name="Davis A.K."/>
            <person name="Demarest M.S."/>
            <person name="Detter J.C."/>
            <person name="Glavina T."/>
            <person name="Goodstein D."/>
            <person name="Hadi M.Z."/>
            <person name="Hellsten U."/>
            <person name="Hildebrand M."/>
            <person name="Jenkins B.D."/>
            <person name="Jurka J."/>
            <person name="Kapitonov V.V."/>
            <person name="Kroger N."/>
            <person name="Lau W.W."/>
            <person name="Lane T.W."/>
            <person name="Larimer F.W."/>
            <person name="Lippmeier J.C."/>
            <person name="Lucas S."/>
            <person name="Medina M."/>
            <person name="Montsant A."/>
            <person name="Obornik M."/>
            <person name="Parker M.S."/>
            <person name="Palenik B."/>
            <person name="Pazour G.J."/>
            <person name="Richardson P.M."/>
            <person name="Rynearson T.A."/>
            <person name="Saito M.A."/>
            <person name="Schwartz D.C."/>
            <person name="Thamatrakoln K."/>
            <person name="Valentin K."/>
            <person name="Vardi A."/>
            <person name="Wilkerson F.P."/>
            <person name="Rokhsar D.S."/>
        </authorList>
    </citation>
    <scope>NUCLEOTIDE SEQUENCE [LARGE SCALE GENOMIC DNA]</scope>
    <source>
        <strain evidence="10 11">CCMP1335</strain>
    </source>
</reference>
<dbReference type="EMBL" id="CM000643">
    <property type="protein sequence ID" value="EED91171.1"/>
    <property type="molecule type" value="Genomic_DNA"/>
</dbReference>
<dbReference type="InterPro" id="IPR012419">
    <property type="entry name" value="Cas1_AcylTrans_dom"/>
</dbReference>
<keyword evidence="5 8" id="KW-1133">Transmembrane helix</keyword>
<feature type="transmembrane region" description="Helical" evidence="8">
    <location>
        <begin position="272"/>
        <end position="289"/>
    </location>
</feature>
<evidence type="ECO:0000256" key="6">
    <source>
        <dbReference type="ARBA" id="ARBA00023136"/>
    </source>
</evidence>
<proteinExistence type="inferred from homology"/>
<comment type="similarity">
    <text evidence="2">Belongs to the PC-esterase family. CASD1 subfamily.</text>
</comment>
<keyword evidence="7" id="KW-0325">Glycoprotein</keyword>
<evidence type="ECO:0000313" key="10">
    <source>
        <dbReference type="EMBL" id="EED91171.1"/>
    </source>
</evidence>
<gene>
    <name evidence="10" type="ORF">THAPSDRAFT_34795</name>
</gene>
<evidence type="ECO:0000313" key="11">
    <source>
        <dbReference type="Proteomes" id="UP000001449"/>
    </source>
</evidence>
<evidence type="ECO:0000259" key="9">
    <source>
        <dbReference type="Pfam" id="PF07779"/>
    </source>
</evidence>
<evidence type="ECO:0000256" key="1">
    <source>
        <dbReference type="ARBA" id="ARBA00004141"/>
    </source>
</evidence>
<feature type="domain" description="Cas1p 10 TM acyl transferase" evidence="9">
    <location>
        <begin position="7"/>
        <end position="409"/>
    </location>
</feature>
<dbReference type="GeneID" id="7445932"/>
<dbReference type="Proteomes" id="UP000001449">
    <property type="component" value="Chromosome 6"/>
</dbReference>
<feature type="transmembrane region" description="Helical" evidence="8">
    <location>
        <begin position="100"/>
        <end position="121"/>
    </location>
</feature>
<organism evidence="10 11">
    <name type="scientific">Thalassiosira pseudonana</name>
    <name type="common">Marine diatom</name>
    <name type="synonym">Cyclotella nana</name>
    <dbReference type="NCBI Taxonomy" id="35128"/>
    <lineage>
        <taxon>Eukaryota</taxon>
        <taxon>Sar</taxon>
        <taxon>Stramenopiles</taxon>
        <taxon>Ochrophyta</taxon>
        <taxon>Bacillariophyta</taxon>
        <taxon>Coscinodiscophyceae</taxon>
        <taxon>Thalassiosirophycidae</taxon>
        <taxon>Thalassiosirales</taxon>
        <taxon>Thalassiosiraceae</taxon>
        <taxon>Thalassiosira</taxon>
    </lineage>
</organism>
<dbReference type="GO" id="GO:0005975">
    <property type="term" value="P:carbohydrate metabolic process"/>
    <property type="evidence" value="ECO:0000318"/>
    <property type="project" value="GO_Central"/>
</dbReference>
<feature type="transmembrane region" description="Helical" evidence="8">
    <location>
        <begin position="240"/>
        <end position="260"/>
    </location>
</feature>
<feature type="non-terminal residue" evidence="10">
    <location>
        <position position="416"/>
    </location>
</feature>
<keyword evidence="3" id="KW-0808">Transferase</keyword>
<protein>
    <recommendedName>
        <fullName evidence="9">Cas1p 10 TM acyl transferase domain-containing protein</fullName>
    </recommendedName>
</protein>
<keyword evidence="6 8" id="KW-0472">Membrane</keyword>
<dbReference type="eggNOG" id="KOG1699">
    <property type="taxonomic scope" value="Eukaryota"/>
</dbReference>
<feature type="transmembrane region" description="Helical" evidence="8">
    <location>
        <begin position="153"/>
        <end position="171"/>
    </location>
</feature>
<feature type="transmembrane region" description="Helical" evidence="8">
    <location>
        <begin position="35"/>
        <end position="51"/>
    </location>
</feature>
<reference evidence="10 11" key="2">
    <citation type="journal article" date="2008" name="Nature">
        <title>The Phaeodactylum genome reveals the evolutionary history of diatom genomes.</title>
        <authorList>
            <person name="Bowler C."/>
            <person name="Allen A.E."/>
            <person name="Badger J.H."/>
            <person name="Grimwood J."/>
            <person name="Jabbari K."/>
            <person name="Kuo A."/>
            <person name="Maheswari U."/>
            <person name="Martens C."/>
            <person name="Maumus F."/>
            <person name="Otillar R.P."/>
            <person name="Rayko E."/>
            <person name="Salamov A."/>
            <person name="Vandepoele K."/>
            <person name="Beszteri B."/>
            <person name="Gruber A."/>
            <person name="Heijde M."/>
            <person name="Katinka M."/>
            <person name="Mock T."/>
            <person name="Valentin K."/>
            <person name="Verret F."/>
            <person name="Berges J.A."/>
            <person name="Brownlee C."/>
            <person name="Cadoret J.P."/>
            <person name="Chiovitti A."/>
            <person name="Choi C.J."/>
            <person name="Coesel S."/>
            <person name="De Martino A."/>
            <person name="Detter J.C."/>
            <person name="Durkin C."/>
            <person name="Falciatore A."/>
            <person name="Fournet J."/>
            <person name="Haruta M."/>
            <person name="Huysman M.J."/>
            <person name="Jenkins B.D."/>
            <person name="Jiroutova K."/>
            <person name="Jorgensen R.E."/>
            <person name="Joubert Y."/>
            <person name="Kaplan A."/>
            <person name="Kroger N."/>
            <person name="Kroth P.G."/>
            <person name="La Roche J."/>
            <person name="Lindquist E."/>
            <person name="Lommer M."/>
            <person name="Martin-Jezequel V."/>
            <person name="Lopez P.J."/>
            <person name="Lucas S."/>
            <person name="Mangogna M."/>
            <person name="McGinnis K."/>
            <person name="Medlin L.K."/>
            <person name="Montsant A."/>
            <person name="Oudot-Le Secq M.P."/>
            <person name="Napoli C."/>
            <person name="Obornik M."/>
            <person name="Parker M.S."/>
            <person name="Petit J.L."/>
            <person name="Porcel B.M."/>
            <person name="Poulsen N."/>
            <person name="Robison M."/>
            <person name="Rychlewski L."/>
            <person name="Rynearson T.A."/>
            <person name="Schmutz J."/>
            <person name="Shapiro H."/>
            <person name="Siaut M."/>
            <person name="Stanley M."/>
            <person name="Sussman M.R."/>
            <person name="Taylor A.R."/>
            <person name="Vardi A."/>
            <person name="von Dassow P."/>
            <person name="Vyverman W."/>
            <person name="Willis A."/>
            <person name="Wyrwicz L.S."/>
            <person name="Rokhsar D.S."/>
            <person name="Weissenbach J."/>
            <person name="Armbrust E.V."/>
            <person name="Green B.R."/>
            <person name="Van de Peer Y."/>
            <person name="Grigoriev I.V."/>
        </authorList>
    </citation>
    <scope>NUCLEOTIDE SEQUENCE [LARGE SCALE GENOMIC DNA]</scope>
    <source>
        <strain evidence="10 11">CCMP1335</strain>
    </source>
</reference>
<dbReference type="HOGENOM" id="CLU_020608_1_0_1"/>
<dbReference type="RefSeq" id="XP_002291064.1">
    <property type="nucleotide sequence ID" value="XM_002291028.1"/>
</dbReference>
<comment type="subcellular location">
    <subcellularLocation>
        <location evidence="1">Membrane</location>
        <topology evidence="1">Multi-pass membrane protein</topology>
    </subcellularLocation>
</comment>
<feature type="non-terminal residue" evidence="10">
    <location>
        <position position="1"/>
    </location>
</feature>
<accession>B8C5R8</accession>
<evidence type="ECO:0000256" key="3">
    <source>
        <dbReference type="ARBA" id="ARBA00022679"/>
    </source>
</evidence>
<dbReference type="KEGG" id="tps:THAPSDRAFT_34795"/>
<dbReference type="GO" id="GO:0016407">
    <property type="term" value="F:acetyltransferase activity"/>
    <property type="evidence" value="ECO:0000318"/>
    <property type="project" value="GO_Central"/>
</dbReference>
<evidence type="ECO:0000256" key="7">
    <source>
        <dbReference type="ARBA" id="ARBA00023180"/>
    </source>
</evidence>
<dbReference type="PANTHER" id="PTHR13533:SF1">
    <property type="entry name" value="N-ACETYLNEURAMINATE 9-O-ACETYLTRANSFERASE"/>
    <property type="match status" value="1"/>
</dbReference>
<dbReference type="PANTHER" id="PTHR13533">
    <property type="entry name" value="N-ACETYLNEURAMINATE 9-O-ACETYLTRANSFERASE"/>
    <property type="match status" value="1"/>
</dbReference>
<evidence type="ECO:0000256" key="4">
    <source>
        <dbReference type="ARBA" id="ARBA00022692"/>
    </source>
</evidence>
<dbReference type="GO" id="GO:0016020">
    <property type="term" value="C:membrane"/>
    <property type="evidence" value="ECO:0007669"/>
    <property type="project" value="UniProtKB-SubCell"/>
</dbReference>
<evidence type="ECO:0000256" key="2">
    <source>
        <dbReference type="ARBA" id="ARBA00010666"/>
    </source>
</evidence>
<name>B8C5R8_THAPS</name>